<sequence length="98" mass="11150">EGCSVGLDEVDLLTPFHKEYKTMKDQDLYTQNMELMCETFVSHAAVLDYKNVCYQPKCSNEQNEEDSESNVLIPHGSCKEQILKLDQISTPSSQDKSE</sequence>
<organism evidence="1">
    <name type="scientific">Arion vulgaris</name>
    <dbReference type="NCBI Taxonomy" id="1028688"/>
    <lineage>
        <taxon>Eukaryota</taxon>
        <taxon>Metazoa</taxon>
        <taxon>Spiralia</taxon>
        <taxon>Lophotrochozoa</taxon>
        <taxon>Mollusca</taxon>
        <taxon>Gastropoda</taxon>
        <taxon>Heterobranchia</taxon>
        <taxon>Euthyneura</taxon>
        <taxon>Panpulmonata</taxon>
        <taxon>Eupulmonata</taxon>
        <taxon>Stylommatophora</taxon>
        <taxon>Helicina</taxon>
        <taxon>Arionoidea</taxon>
        <taxon>Arionidae</taxon>
        <taxon>Arion</taxon>
    </lineage>
</organism>
<proteinExistence type="predicted"/>
<feature type="non-terminal residue" evidence="1">
    <location>
        <position position="1"/>
    </location>
</feature>
<evidence type="ECO:0000313" key="1">
    <source>
        <dbReference type="EMBL" id="CEK54870.1"/>
    </source>
</evidence>
<gene>
    <name evidence="1" type="primary">ORF23823</name>
</gene>
<name>A0A0B6YH53_9EUPU</name>
<feature type="non-terminal residue" evidence="1">
    <location>
        <position position="98"/>
    </location>
</feature>
<protein>
    <submittedName>
        <fullName evidence="1">Uncharacterized protein</fullName>
    </submittedName>
</protein>
<dbReference type="AlphaFoldDB" id="A0A0B6YH53"/>
<dbReference type="EMBL" id="HACG01008005">
    <property type="protein sequence ID" value="CEK54870.1"/>
    <property type="molecule type" value="Transcribed_RNA"/>
</dbReference>
<accession>A0A0B6YH53</accession>
<reference evidence="1" key="1">
    <citation type="submission" date="2014-12" db="EMBL/GenBank/DDBJ databases">
        <title>Insight into the proteome of Arion vulgaris.</title>
        <authorList>
            <person name="Aradska J."/>
            <person name="Bulat T."/>
            <person name="Smidak R."/>
            <person name="Sarate P."/>
            <person name="Gangsoo J."/>
            <person name="Sialana F."/>
            <person name="Bilban M."/>
            <person name="Lubec G."/>
        </authorList>
    </citation>
    <scope>NUCLEOTIDE SEQUENCE</scope>
    <source>
        <tissue evidence="1">Skin</tissue>
    </source>
</reference>